<dbReference type="EMBL" id="CP011412">
    <property type="protein sequence ID" value="AKH20892.1"/>
    <property type="molecule type" value="Genomic_DNA"/>
</dbReference>
<feature type="binding site" evidence="9">
    <location>
        <position position="85"/>
    </location>
    <ligand>
        <name>S-adenosyl-L-methionine</name>
        <dbReference type="ChEBI" id="CHEBI:59789"/>
    </ligand>
</feature>
<proteinExistence type="inferred from homology"/>
<dbReference type="AlphaFoldDB" id="A0A0F7JYZ0"/>
<dbReference type="RefSeq" id="WP_046859821.1">
    <property type="nucleotide sequence ID" value="NZ_CP011412.1"/>
</dbReference>
<dbReference type="GO" id="GO:0008176">
    <property type="term" value="F:tRNA (guanine(46)-N7)-methyltransferase activity"/>
    <property type="evidence" value="ECO:0007669"/>
    <property type="project" value="UniProtKB-UniRule"/>
</dbReference>
<dbReference type="Gene3D" id="3.40.50.150">
    <property type="entry name" value="Vaccinia Virus protein VP39"/>
    <property type="match status" value="1"/>
</dbReference>
<sequence length="232" mass="26616">MSEQEKKHRPIRSFVLRQGRLTAGQQRAFDTLWPRFGLEFTPRPIDFATLFGNDQPVFLEIGFGNGESLASMAAAHPDRNYLGIEVHGPGVGHLLIQIEKLALKNIRILQHDAIEVLRHCIPDDSLQGLFLFFPDPWHKKRHHKRRILNPAFVTELGRVIRPGGFFHAATDWEDYAEQMMTVLSDADRLFDNSAGAGNFTPRPDYRPLTKFEQRGQRLGHGVWDLIFVRREA</sequence>
<evidence type="ECO:0000256" key="8">
    <source>
        <dbReference type="ARBA" id="ARBA00060767"/>
    </source>
</evidence>
<keyword evidence="11" id="KW-1185">Reference proteome</keyword>
<gene>
    <name evidence="9" type="primary">trmB</name>
    <name evidence="10" type="ORF">AAY24_11650</name>
</gene>
<evidence type="ECO:0000256" key="5">
    <source>
        <dbReference type="ARBA" id="ARBA00022691"/>
    </source>
</evidence>
<dbReference type="InterPro" id="IPR029063">
    <property type="entry name" value="SAM-dependent_MTases_sf"/>
</dbReference>
<dbReference type="CDD" id="cd02440">
    <property type="entry name" value="AdoMet_MTases"/>
    <property type="match status" value="1"/>
</dbReference>
<comment type="caution">
    <text evidence="9">Lacks conserved residue(s) required for the propagation of feature annotation.</text>
</comment>
<dbReference type="PANTHER" id="PTHR23417:SF14">
    <property type="entry name" value="PENTACOTRIPEPTIDE-REPEAT REGION OF PRORP DOMAIN-CONTAINING PROTEIN"/>
    <property type="match status" value="1"/>
</dbReference>
<dbReference type="PANTHER" id="PTHR23417">
    <property type="entry name" value="3-DEOXY-D-MANNO-OCTULOSONIC-ACID TRANSFERASE/TRNA GUANINE-N 7 - -METHYLTRANSFERASE"/>
    <property type="match status" value="1"/>
</dbReference>
<dbReference type="InterPro" id="IPR003358">
    <property type="entry name" value="tRNA_(Gua-N-7)_MeTrfase_Trmb"/>
</dbReference>
<evidence type="ECO:0000313" key="11">
    <source>
        <dbReference type="Proteomes" id="UP000034410"/>
    </source>
</evidence>
<dbReference type="EC" id="2.1.1.33" evidence="9"/>
<organism evidence="10 11">
    <name type="scientific">Sedimenticola thiotaurini</name>
    <dbReference type="NCBI Taxonomy" id="1543721"/>
    <lineage>
        <taxon>Bacteria</taxon>
        <taxon>Pseudomonadati</taxon>
        <taxon>Pseudomonadota</taxon>
        <taxon>Gammaproteobacteria</taxon>
        <taxon>Chromatiales</taxon>
        <taxon>Sedimenticolaceae</taxon>
        <taxon>Sedimenticola</taxon>
    </lineage>
</organism>
<dbReference type="SUPFAM" id="SSF53335">
    <property type="entry name" value="S-adenosyl-L-methionine-dependent methyltransferases"/>
    <property type="match status" value="1"/>
</dbReference>
<feature type="binding site" evidence="9">
    <location>
        <position position="135"/>
    </location>
    <ligand>
        <name>S-adenosyl-L-methionine</name>
        <dbReference type="ChEBI" id="CHEBI:59789"/>
    </ligand>
</feature>
<evidence type="ECO:0000256" key="9">
    <source>
        <dbReference type="HAMAP-Rule" id="MF_01057"/>
    </source>
</evidence>
<comment type="similarity">
    <text evidence="8 9">Belongs to the class I-like SAM-binding methyltransferase superfamily. TrmB family.</text>
</comment>
<evidence type="ECO:0000256" key="6">
    <source>
        <dbReference type="ARBA" id="ARBA00022694"/>
    </source>
</evidence>
<feature type="binding site" evidence="9">
    <location>
        <position position="139"/>
    </location>
    <ligand>
        <name>substrate</name>
    </ligand>
</feature>
<accession>A0A0F7JYZ0</accession>
<protein>
    <recommendedName>
        <fullName evidence="9">tRNA (guanine-N(7)-)-methyltransferase</fullName>
        <ecNumber evidence="9">2.1.1.33</ecNumber>
    </recommendedName>
    <alternativeName>
        <fullName evidence="9">tRNA (guanine(46)-N(7))-methyltransferase</fullName>
    </alternativeName>
    <alternativeName>
        <fullName evidence="9">tRNA(m7G46)-methyltransferase</fullName>
    </alternativeName>
</protein>
<evidence type="ECO:0000256" key="4">
    <source>
        <dbReference type="ARBA" id="ARBA00022679"/>
    </source>
</evidence>
<evidence type="ECO:0000256" key="2">
    <source>
        <dbReference type="ARBA" id="ARBA00003015"/>
    </source>
</evidence>
<feature type="binding site" evidence="9">
    <location>
        <position position="112"/>
    </location>
    <ligand>
        <name>S-adenosyl-L-methionine</name>
        <dbReference type="ChEBI" id="CHEBI:59789"/>
    </ligand>
</feature>
<name>A0A0F7JYZ0_9GAMM</name>
<evidence type="ECO:0000256" key="3">
    <source>
        <dbReference type="ARBA" id="ARBA00022603"/>
    </source>
</evidence>
<keyword evidence="6 9" id="KW-0819">tRNA processing</keyword>
<feature type="binding site" evidence="9">
    <location>
        <begin position="209"/>
        <end position="212"/>
    </location>
    <ligand>
        <name>substrate</name>
    </ligand>
</feature>
<comment type="catalytic activity">
    <reaction evidence="1 9">
        <text>guanosine(46) in tRNA + S-adenosyl-L-methionine = N(7)-methylguanosine(46) in tRNA + S-adenosyl-L-homocysteine</text>
        <dbReference type="Rhea" id="RHEA:42708"/>
        <dbReference type="Rhea" id="RHEA-COMP:10188"/>
        <dbReference type="Rhea" id="RHEA-COMP:10189"/>
        <dbReference type="ChEBI" id="CHEBI:57856"/>
        <dbReference type="ChEBI" id="CHEBI:59789"/>
        <dbReference type="ChEBI" id="CHEBI:74269"/>
        <dbReference type="ChEBI" id="CHEBI:74480"/>
        <dbReference type="EC" id="2.1.1.33"/>
    </reaction>
</comment>
<dbReference type="HAMAP" id="MF_01057">
    <property type="entry name" value="tRNA_methyltr_TrmB"/>
    <property type="match status" value="1"/>
</dbReference>
<dbReference type="Pfam" id="PF02390">
    <property type="entry name" value="Methyltransf_4"/>
    <property type="match status" value="1"/>
</dbReference>
<dbReference type="OrthoDB" id="9802090at2"/>
<feature type="binding site" evidence="9">
    <location>
        <position position="60"/>
    </location>
    <ligand>
        <name>S-adenosyl-L-methionine</name>
        <dbReference type="ChEBI" id="CHEBI:59789"/>
    </ligand>
</feature>
<keyword evidence="5 9" id="KW-0949">S-adenosyl-L-methionine</keyword>
<reference evidence="10 11" key="1">
    <citation type="journal article" date="2015" name="Genome Announc.">
        <title>Complete Genome Sequence of Sedimenticola thiotaurini Strain SIP-G1, a Polyphosphate- and Polyhydroxyalkanoate-Accumulating Sulfur-Oxidizing Gammaproteobacterium Isolated from Salt Marsh Sediments.</title>
        <authorList>
            <person name="Flood B.E."/>
            <person name="Jones D.S."/>
            <person name="Bailey J.V."/>
        </authorList>
    </citation>
    <scope>NUCLEOTIDE SEQUENCE [LARGE SCALE GENOMIC DNA]</scope>
    <source>
        <strain evidence="10 11">SIP-G1</strain>
    </source>
</reference>
<dbReference type="GO" id="GO:0043527">
    <property type="term" value="C:tRNA methyltransferase complex"/>
    <property type="evidence" value="ECO:0007669"/>
    <property type="project" value="TreeGrafter"/>
</dbReference>
<keyword evidence="3 9" id="KW-0489">Methyltransferase</keyword>
<dbReference type="InterPro" id="IPR055361">
    <property type="entry name" value="tRNA_methyltr_TrmB_bact"/>
</dbReference>
<feature type="binding site" evidence="9">
    <location>
        <position position="171"/>
    </location>
    <ligand>
        <name>substrate</name>
    </ligand>
</feature>
<dbReference type="KEGG" id="seds:AAY24_11650"/>
<dbReference type="UniPathway" id="UPA00989"/>
<evidence type="ECO:0000313" key="10">
    <source>
        <dbReference type="EMBL" id="AKH20892.1"/>
    </source>
</evidence>
<keyword evidence="4 9" id="KW-0808">Transferase</keyword>
<evidence type="ECO:0000256" key="7">
    <source>
        <dbReference type="ARBA" id="ARBA00060552"/>
    </source>
</evidence>
<evidence type="ECO:0000256" key="1">
    <source>
        <dbReference type="ARBA" id="ARBA00000142"/>
    </source>
</evidence>
<dbReference type="NCBIfam" id="TIGR00091">
    <property type="entry name" value="tRNA (guanosine(46)-N7)-methyltransferase TrmB"/>
    <property type="match status" value="1"/>
</dbReference>
<comment type="function">
    <text evidence="2 9">Catalyzes the formation of N(7)-methylguanine at position 46 (m7G46) in tRNA.</text>
</comment>
<comment type="pathway">
    <text evidence="7 9">tRNA modification; N(7)-methylguanine-tRNA biosynthesis.</text>
</comment>
<dbReference type="PATRIC" id="fig|1543721.4.peg.2413"/>
<dbReference type="FunFam" id="3.40.50.150:FF:000035">
    <property type="entry name" value="tRNA (guanine-N(7)-)-methyltransferase"/>
    <property type="match status" value="1"/>
</dbReference>
<dbReference type="PROSITE" id="PS51625">
    <property type="entry name" value="SAM_MT_TRMB"/>
    <property type="match status" value="1"/>
</dbReference>
<dbReference type="Proteomes" id="UP000034410">
    <property type="component" value="Chromosome"/>
</dbReference>